<gene>
    <name evidence="3" type="ORF">D9611_010649</name>
</gene>
<comment type="caution">
    <text evidence="3">The sequence shown here is derived from an EMBL/GenBank/DDBJ whole genome shotgun (WGS) entry which is preliminary data.</text>
</comment>
<dbReference type="OrthoDB" id="5945790at2759"/>
<dbReference type="InterPro" id="IPR001506">
    <property type="entry name" value="Peptidase_M12A"/>
</dbReference>
<feature type="domain" description="Peptidase metallopeptidase" evidence="2">
    <location>
        <begin position="61"/>
        <end position="220"/>
    </location>
</feature>
<proteinExistence type="predicted"/>
<dbReference type="GO" id="GO:0008270">
    <property type="term" value="F:zinc ion binding"/>
    <property type="evidence" value="ECO:0007669"/>
    <property type="project" value="InterPro"/>
</dbReference>
<dbReference type="InterPro" id="IPR006026">
    <property type="entry name" value="Peptidase_Metallo"/>
</dbReference>
<dbReference type="EMBL" id="JAACJK010000116">
    <property type="protein sequence ID" value="KAF5330143.1"/>
    <property type="molecule type" value="Genomic_DNA"/>
</dbReference>
<dbReference type="Gene3D" id="3.40.390.10">
    <property type="entry name" value="Collagenase (Catalytic Domain)"/>
    <property type="match status" value="1"/>
</dbReference>
<dbReference type="GO" id="GO:0004222">
    <property type="term" value="F:metalloendopeptidase activity"/>
    <property type="evidence" value="ECO:0007669"/>
    <property type="project" value="InterPro"/>
</dbReference>
<dbReference type="Proteomes" id="UP000541558">
    <property type="component" value="Unassembled WGS sequence"/>
</dbReference>
<reference evidence="3 4" key="1">
    <citation type="journal article" date="2020" name="ISME J.">
        <title>Uncovering the hidden diversity of litter-decomposition mechanisms in mushroom-forming fungi.</title>
        <authorList>
            <person name="Floudas D."/>
            <person name="Bentzer J."/>
            <person name="Ahren D."/>
            <person name="Johansson T."/>
            <person name="Persson P."/>
            <person name="Tunlid A."/>
        </authorList>
    </citation>
    <scope>NUCLEOTIDE SEQUENCE [LARGE SCALE GENOMIC DNA]</scope>
    <source>
        <strain evidence="3 4">CBS 175.51</strain>
    </source>
</reference>
<dbReference type="SMART" id="SM00235">
    <property type="entry name" value="ZnMc"/>
    <property type="match status" value="1"/>
</dbReference>
<sequence>MSGDNNVGESVAAPESGIQAPAAAVEEKEFPASYYRFCPDRSPAPTSETRIDGMKAILTRASQMWENGKTLTVGFIDVPGTARQQQKVKDTVKEWEKYANLKFQFVTNPALAIIRVSFRKNDGSWSVIGKGALSARIRKTEPTMNLGWVEDTDFTDPEESGTILHEFGHAIGYLHEHQSPRRGEKLKLIDKVVIDWTRRTQNPPWSEEQTRQNILDIYNVSEVSNFSACDLTSIMMYFMPAEFNVQHIEIKPNNVLSPLDKAFAFLNYPFPTGAASVDPSVNLVNALNTVGITGAVRASITTEWAEGDWQGVRAEFTRWSVNQKALNDKTAAVAEREELAASVPTASPIAIN</sequence>
<evidence type="ECO:0000313" key="4">
    <source>
        <dbReference type="Proteomes" id="UP000541558"/>
    </source>
</evidence>
<dbReference type="GO" id="GO:0006508">
    <property type="term" value="P:proteolysis"/>
    <property type="evidence" value="ECO:0007669"/>
    <property type="project" value="InterPro"/>
</dbReference>
<keyword evidence="4" id="KW-1185">Reference proteome</keyword>
<organism evidence="3 4">
    <name type="scientific">Ephemerocybe angulata</name>
    <dbReference type="NCBI Taxonomy" id="980116"/>
    <lineage>
        <taxon>Eukaryota</taxon>
        <taxon>Fungi</taxon>
        <taxon>Dikarya</taxon>
        <taxon>Basidiomycota</taxon>
        <taxon>Agaricomycotina</taxon>
        <taxon>Agaricomycetes</taxon>
        <taxon>Agaricomycetidae</taxon>
        <taxon>Agaricales</taxon>
        <taxon>Agaricineae</taxon>
        <taxon>Psathyrellaceae</taxon>
        <taxon>Ephemerocybe</taxon>
    </lineage>
</organism>
<dbReference type="SUPFAM" id="SSF55486">
    <property type="entry name" value="Metalloproteases ('zincins'), catalytic domain"/>
    <property type="match status" value="1"/>
</dbReference>
<evidence type="ECO:0000256" key="1">
    <source>
        <dbReference type="SAM" id="MobiDB-lite"/>
    </source>
</evidence>
<protein>
    <recommendedName>
        <fullName evidence="2">Peptidase metallopeptidase domain-containing protein</fullName>
    </recommendedName>
</protein>
<name>A0A8H5BX55_9AGAR</name>
<dbReference type="Pfam" id="PF01400">
    <property type="entry name" value="Astacin"/>
    <property type="match status" value="1"/>
</dbReference>
<dbReference type="AlphaFoldDB" id="A0A8H5BX55"/>
<dbReference type="InterPro" id="IPR024079">
    <property type="entry name" value="MetalloPept_cat_dom_sf"/>
</dbReference>
<evidence type="ECO:0000259" key="2">
    <source>
        <dbReference type="SMART" id="SM00235"/>
    </source>
</evidence>
<evidence type="ECO:0000313" key="3">
    <source>
        <dbReference type="EMBL" id="KAF5330143.1"/>
    </source>
</evidence>
<accession>A0A8H5BX55</accession>
<feature type="region of interest" description="Disordered" evidence="1">
    <location>
        <begin position="1"/>
        <end position="22"/>
    </location>
</feature>